<keyword evidence="4 11" id="KW-0812">Transmembrane</keyword>
<dbReference type="InterPro" id="IPR045016">
    <property type="entry name" value="NhaD-like"/>
</dbReference>
<evidence type="ECO:0000313" key="14">
    <source>
        <dbReference type="Proteomes" id="UP000036987"/>
    </source>
</evidence>
<dbReference type="Proteomes" id="UP000036987">
    <property type="component" value="Unassembled WGS sequence"/>
</dbReference>
<evidence type="ECO:0000256" key="2">
    <source>
        <dbReference type="ARBA" id="ARBA00022448"/>
    </source>
</evidence>
<dbReference type="GO" id="GO:0006814">
    <property type="term" value="P:sodium ion transport"/>
    <property type="evidence" value="ECO:0000318"/>
    <property type="project" value="GO_Central"/>
</dbReference>
<evidence type="ECO:0000313" key="13">
    <source>
        <dbReference type="EMBL" id="KMZ66198.1"/>
    </source>
</evidence>
<feature type="transmembrane region" description="Helical" evidence="11">
    <location>
        <begin position="318"/>
        <end position="338"/>
    </location>
</feature>
<keyword evidence="7" id="KW-0406">Ion transport</keyword>
<evidence type="ECO:0000259" key="12">
    <source>
        <dbReference type="Pfam" id="PF03600"/>
    </source>
</evidence>
<dbReference type="InterPro" id="IPR004680">
    <property type="entry name" value="Cit_transptr-like_dom"/>
</dbReference>
<feature type="transmembrane region" description="Helical" evidence="11">
    <location>
        <begin position="540"/>
        <end position="558"/>
    </location>
</feature>
<evidence type="ECO:0000256" key="11">
    <source>
        <dbReference type="SAM" id="Phobius"/>
    </source>
</evidence>
<keyword evidence="3" id="KW-0050">Antiport</keyword>
<evidence type="ECO:0000256" key="8">
    <source>
        <dbReference type="ARBA" id="ARBA00023136"/>
    </source>
</evidence>
<dbReference type="GO" id="GO:0016020">
    <property type="term" value="C:membrane"/>
    <property type="evidence" value="ECO:0007669"/>
    <property type="project" value="UniProtKB-SubCell"/>
</dbReference>
<comment type="subcellular location">
    <subcellularLocation>
        <location evidence="1">Membrane</location>
        <topology evidence="1">Multi-pass membrane protein</topology>
    </subcellularLocation>
</comment>
<dbReference type="AlphaFoldDB" id="A0A0K9PAU7"/>
<feature type="transmembrane region" description="Helical" evidence="11">
    <location>
        <begin position="280"/>
        <end position="298"/>
    </location>
</feature>
<reference evidence="14" key="1">
    <citation type="journal article" date="2016" name="Nature">
        <title>The genome of the seagrass Zostera marina reveals angiosperm adaptation to the sea.</title>
        <authorList>
            <person name="Olsen J.L."/>
            <person name="Rouze P."/>
            <person name="Verhelst B."/>
            <person name="Lin Y.-C."/>
            <person name="Bayer T."/>
            <person name="Collen J."/>
            <person name="Dattolo E."/>
            <person name="De Paoli E."/>
            <person name="Dittami S."/>
            <person name="Maumus F."/>
            <person name="Michel G."/>
            <person name="Kersting A."/>
            <person name="Lauritano C."/>
            <person name="Lohaus R."/>
            <person name="Toepel M."/>
            <person name="Tonon T."/>
            <person name="Vanneste K."/>
            <person name="Amirebrahimi M."/>
            <person name="Brakel J."/>
            <person name="Bostroem C."/>
            <person name="Chovatia M."/>
            <person name="Grimwood J."/>
            <person name="Jenkins J.W."/>
            <person name="Jueterbock A."/>
            <person name="Mraz A."/>
            <person name="Stam W.T."/>
            <person name="Tice H."/>
            <person name="Bornberg-Bauer E."/>
            <person name="Green P.J."/>
            <person name="Pearson G.A."/>
            <person name="Procaccini G."/>
            <person name="Duarte C.M."/>
            <person name="Schmutz J."/>
            <person name="Reusch T.B.H."/>
            <person name="Van de Peer Y."/>
        </authorList>
    </citation>
    <scope>NUCLEOTIDE SEQUENCE [LARGE SCALE GENOMIC DNA]</scope>
    <source>
        <strain evidence="14">cv. Finnish</strain>
    </source>
</reference>
<feature type="transmembrane region" description="Helical" evidence="11">
    <location>
        <begin position="468"/>
        <end position="491"/>
    </location>
</feature>
<evidence type="ECO:0000256" key="4">
    <source>
        <dbReference type="ARBA" id="ARBA00022692"/>
    </source>
</evidence>
<keyword evidence="14" id="KW-1185">Reference proteome</keyword>
<dbReference type="GO" id="GO:0015297">
    <property type="term" value="F:antiporter activity"/>
    <property type="evidence" value="ECO:0000318"/>
    <property type="project" value="GO_Central"/>
</dbReference>
<comment type="caution">
    <text evidence="13">The sequence shown here is derived from an EMBL/GenBank/DDBJ whole genome shotgun (WGS) entry which is preliminary data.</text>
</comment>
<gene>
    <name evidence="13" type="ORF">ZOSMA_2G02080</name>
</gene>
<dbReference type="PANTHER" id="PTHR43269:SF2">
    <property type="entry name" value="SODIUM_PROTON ANTIPORTER 1-RELATED"/>
    <property type="match status" value="1"/>
</dbReference>
<feature type="transmembrane region" description="Helical" evidence="11">
    <location>
        <begin position="428"/>
        <end position="448"/>
    </location>
</feature>
<feature type="transmembrane region" description="Helical" evidence="11">
    <location>
        <begin position="359"/>
        <end position="379"/>
    </location>
</feature>
<protein>
    <submittedName>
        <fullName evidence="13">Citrate transporter</fullName>
    </submittedName>
</protein>
<evidence type="ECO:0000256" key="5">
    <source>
        <dbReference type="ARBA" id="ARBA00022989"/>
    </source>
</evidence>
<organism evidence="13 14">
    <name type="scientific">Zostera marina</name>
    <name type="common">Eelgrass</name>
    <dbReference type="NCBI Taxonomy" id="29655"/>
    <lineage>
        <taxon>Eukaryota</taxon>
        <taxon>Viridiplantae</taxon>
        <taxon>Streptophyta</taxon>
        <taxon>Embryophyta</taxon>
        <taxon>Tracheophyta</taxon>
        <taxon>Spermatophyta</taxon>
        <taxon>Magnoliopsida</taxon>
        <taxon>Liliopsida</taxon>
        <taxon>Zosteraceae</taxon>
        <taxon>Zostera</taxon>
    </lineage>
</organism>
<dbReference type="Pfam" id="PF03600">
    <property type="entry name" value="CitMHS"/>
    <property type="match status" value="1"/>
</dbReference>
<evidence type="ECO:0000256" key="6">
    <source>
        <dbReference type="ARBA" id="ARBA00023053"/>
    </source>
</evidence>
<keyword evidence="9" id="KW-0739">Sodium transport</keyword>
<dbReference type="NCBIfam" id="NF038006">
    <property type="entry name" value="NhaD_1"/>
    <property type="match status" value="1"/>
</dbReference>
<keyword evidence="6" id="KW-0915">Sodium</keyword>
<dbReference type="EMBL" id="LFYR01000981">
    <property type="protein sequence ID" value="KMZ66198.1"/>
    <property type="molecule type" value="Genomic_DNA"/>
</dbReference>
<feature type="transmembrane region" description="Helical" evidence="11">
    <location>
        <begin position="115"/>
        <end position="137"/>
    </location>
</feature>
<evidence type="ECO:0000256" key="3">
    <source>
        <dbReference type="ARBA" id="ARBA00022449"/>
    </source>
</evidence>
<dbReference type="GO" id="GO:0009941">
    <property type="term" value="C:chloroplast envelope"/>
    <property type="evidence" value="ECO:0000318"/>
    <property type="project" value="GO_Central"/>
</dbReference>
<dbReference type="OrthoDB" id="2865258at2759"/>
<feature type="domain" description="Citrate transporter-like" evidence="12">
    <location>
        <begin position="156"/>
        <end position="486"/>
    </location>
</feature>
<keyword evidence="5 11" id="KW-1133">Transmembrane helix</keyword>
<keyword evidence="2" id="KW-0813">Transport</keyword>
<dbReference type="OMA" id="WKLIAYA"/>
<accession>A0A0K9PAU7</accession>
<evidence type="ECO:0000256" key="1">
    <source>
        <dbReference type="ARBA" id="ARBA00004141"/>
    </source>
</evidence>
<evidence type="ECO:0000256" key="9">
    <source>
        <dbReference type="ARBA" id="ARBA00023201"/>
    </source>
</evidence>
<dbReference type="PANTHER" id="PTHR43269">
    <property type="entry name" value="SODIUM/PROTON ANTIPORTER 1-RELATED"/>
    <property type="match status" value="1"/>
</dbReference>
<feature type="transmembrane region" description="Helical" evidence="11">
    <location>
        <begin position="385"/>
        <end position="407"/>
    </location>
</feature>
<comment type="similarity">
    <text evidence="10">Belongs to the NhaD Na(+)/H(+) (TC 2.A.62) antiporter family.</text>
</comment>
<evidence type="ECO:0000256" key="7">
    <source>
        <dbReference type="ARBA" id="ARBA00023065"/>
    </source>
</evidence>
<feature type="transmembrane region" description="Helical" evidence="11">
    <location>
        <begin position="239"/>
        <end position="268"/>
    </location>
</feature>
<feature type="transmembrane region" description="Helical" evidence="11">
    <location>
        <begin position="503"/>
        <end position="528"/>
    </location>
</feature>
<name>A0A0K9PAU7_ZOSMR</name>
<feature type="transmembrane region" description="Helical" evidence="11">
    <location>
        <begin position="143"/>
        <end position="164"/>
    </location>
</feature>
<sequence length="578" mass="62310">MATRCLIRPHSFTNYPLRSSGGGSTASTPCTVARNYRLPVISYFSQITPHRLHSWRWAGDRRRIIAVRNSVSEEEQDENADEDDIMRAGTCDPLCSVDDYSSEDYEENYQPKTDILKAVVIIASATFGAIVINQSWVAAHQDIAMALLFVLGYGGIIFEESLAFNKSGVGLLMAVGLWTIRSIGAPSTEIAVSELSHSTGEVSEIVFFLIGAMTIVEIIDAHQGFKLVTDNITTRKPQVLLWVIGFVTFFLSAVLDNLTSTIVMVSLLRKLVPPSEYRKFLGAVVVIAANAGGAWTPIGDVTTTMLWIHGQISTLQTVKGLFLPSVISLAVPLTLMSLTSEVNETGQKSSNLLSSEQMAPRGQLVFSVGIGALVFVPVFKSVTGLPPYMGMLLGLGVLWILTDAIHFGESGRQKLKVPQALSRIDTQGILFFLGILLSIGSLEAAGILRELANYLDANIPSTELIASTIGIVSAIIDNVPLVAATMGMYDLTSHPVDSEFWQLIAFCAGTGGSMLIIGSAAGVAFMGMEKVDFFWYLKKVSVFALAGYAAGIATYFATQNLHISFPNVVAQLPFVSGS</sequence>
<proteinExistence type="inferred from homology"/>
<dbReference type="STRING" id="29655.A0A0K9PAU7"/>
<evidence type="ECO:0000256" key="10">
    <source>
        <dbReference type="ARBA" id="ARBA00025753"/>
    </source>
</evidence>
<keyword evidence="8 11" id="KW-0472">Membrane</keyword>